<dbReference type="GO" id="GO:0070939">
    <property type="term" value="C:Dsl1/NZR complex"/>
    <property type="evidence" value="ECO:0007669"/>
    <property type="project" value="TreeGrafter"/>
</dbReference>
<dbReference type="GO" id="GO:0000149">
    <property type="term" value="F:SNARE binding"/>
    <property type="evidence" value="ECO:0007669"/>
    <property type="project" value="TreeGrafter"/>
</dbReference>
<evidence type="ECO:0000313" key="1">
    <source>
        <dbReference type="EMBL" id="CCA26945.1"/>
    </source>
</evidence>
<dbReference type="PANTHER" id="PTHR15922:SF2">
    <property type="entry name" value="NBAS SUBUNIT OF NRZ TETHERING COMPLEX"/>
    <property type="match status" value="1"/>
</dbReference>
<dbReference type="EMBL" id="FR824477">
    <property type="protein sequence ID" value="CCA26945.1"/>
    <property type="molecule type" value="Genomic_DNA"/>
</dbReference>
<proteinExistence type="predicted"/>
<dbReference type="HOGENOM" id="CLU_238730_0_0_1"/>
<gene>
    <name evidence="1" type="primary">AlNc14C434G11612</name>
    <name evidence="1" type="ORF">ALNC14_130890</name>
</gene>
<dbReference type="GO" id="GO:0006890">
    <property type="term" value="P:retrograde vesicle-mediated transport, Golgi to endoplasmic reticulum"/>
    <property type="evidence" value="ECO:0007669"/>
    <property type="project" value="TreeGrafter"/>
</dbReference>
<protein>
    <submittedName>
        <fullName evidence="1">Uncharacterized protein AlNc14C434G11612</fullName>
    </submittedName>
</protein>
<accession>F0WZM0</accession>
<name>F0WZM0_9STRA</name>
<reference evidence="1" key="2">
    <citation type="submission" date="2011-02" db="EMBL/GenBank/DDBJ databases">
        <authorList>
            <person name="MacLean D."/>
        </authorList>
    </citation>
    <scope>NUCLEOTIDE SEQUENCE</scope>
</reference>
<sequence>MLPCYLETQKTYTLPYGAEPLSIASTCDEKDPASIRIAAIYLPNRKHASSAALVLSFALKSECQHENVVTFTLCSPSLSATFALKSWKIAWSSHARNLLVSAIEIEAQRMVGPRFWIYSSDTQFGSRYRLNCTQIFSTDILGFQWHNQATILSQFGLGEKEFLLVSNDAKIVYLRVEEVVAGKLVLDARKWHARLVSCAFHRAKGTLALSGDIQATESQPQGASSWSLWKVPTHDFSSTSMELLDSTLILDPTGIEYRGTLCGSIVDQSFIDGGKLCMVHGEGHIAIRELEICENVIPWRRVLSDPTAVIDRATFLTPNLLVFESNSHLTFTTASLEHLDVFGIRPVVCLTIPEPHGRQVITFSSEGHSVQGGIRSCLCIHTLITEVFGVIAALTADNCLDHAVDLLEKTSHMDPLKHDQAYQHVWEMYCHHSSSAVEPYRIVLDSNTQQAAFRALQNVQSDTYVEEQSLRTATSSAESMERMLRLGLKRASGSAASQLARWLYRLETMKLLAVTQAEWYDARWYLEFRDIDLVDLAMRLASSGEIDALAVLWARNKWNLVRHRLSILACLPFSPRTHIEWIPVIAPDDAVFHGLNTAKDIVTIQLDDCDNKTLDLSDQELQAISAYASLSYTHRLEQLASAFSRLFLYWDETFGQLGTAHEVLELLPAPLSSHPSLVTVRDAIRQLYAAEYCCGLSLGIRVREWQTKSLEERMRLVLAHPHVSIQVIRSIFLTGTDRKVQRKAVDAFCMSLVDQKPLCVEMLMDPEFSRDEKKAVDKVLSTTLQGDADAINLACDLLRNCPVESLGSLLSRLRQLEIPHGLDLAALEHLAPNERYTRLQLGLSVATDDPAYLEALCASSLQASPTTPLDDLQIIAYHHLWILHSFQAETGIQPLLLYWKEHIKLLNQPQLAAFLFIFREFEKDSPHMTELKQVFETQLHSSTRMDTLSTLVEACPNLQIDRYYEDATYRINLLESLATQQNTYSIAVSYAAQFDVDPYTCLLAYIRHAFKTSQPLQPFEGVHPIQEALAHPNKLVPFLLGIYDQLSGTDYKGLILVFRLLLECFKRLQKTPSTIPGLTLSDACYRRWTLLFVCLKRLKELSDGRIDFKLMAEREDGHALMQDTCSSTHSVALEAVLPFVSAQNIKLISKMLLQLHQIPVSSFVLLYMDEMCGRMQSAADVYEACYPFLPVLSDEDLVSFYDAFVSSMISSKQSTKLRHLQRVGDQLTREKQLEVRVDLVSRIRGCKDEKMKKDVLLNALCLLQRNVEAGWMQMILQADPVVEEVLACLKEKKPDQKLDPFLRIVRGMPGVEEAQIMVLLMLLLCVEKQDLQVCWFQERLEMVLQMLTDTTIQMASGWQTHDFPVGEPAFLYSRDPPEMKELLQFLEWSHPRPLDAAVTQVFTQVQVVFAISKVELVSGNEPLAKIVQSRWLRKIANCVDTNFGDQGLMLAQALLLHYRVQNQAQRIFDLQVDGISTFKHVYFALACQVVAGSETIQVELDLEERVDKLLRCRPEAPLSLNTIAGLLTLHDVLQGETWWKWEQEVEYATRRQLIRLVQKQEVEPESSQRGSCWDRLLKEQGWSFSDWITWYKRRAYGREQEGTIESVIENSESNSFAAHVALLCPFPNLRARFHGQIVAYCVSCARGEQTEPEALDLMLLRYDLKELLEFDVVIYPWVCRGIVARWKDGKEDSICSSMEYLISAAIASGEVEIAGRLVCAFRRVHPSLYSFDVSQILLQRWSLTFEKALTANRAVSEPVQLLLAVVTSNNELLKQ</sequence>
<dbReference type="PANTHER" id="PTHR15922">
    <property type="entry name" value="NEUROBLASTOMA-AMPLIFIED SEQUENCE"/>
    <property type="match status" value="1"/>
</dbReference>
<reference evidence="1" key="1">
    <citation type="journal article" date="2011" name="PLoS Biol.">
        <title>Gene gain and loss during evolution of obligate parasitism in the white rust pathogen of Arabidopsis thaliana.</title>
        <authorList>
            <person name="Kemen E."/>
            <person name="Gardiner A."/>
            <person name="Schultz-Larsen T."/>
            <person name="Kemen A.C."/>
            <person name="Balmuth A.L."/>
            <person name="Robert-Seilaniantz A."/>
            <person name="Bailey K."/>
            <person name="Holub E."/>
            <person name="Studholme D.J."/>
            <person name="Maclean D."/>
            <person name="Jones J.D."/>
        </authorList>
    </citation>
    <scope>NUCLEOTIDE SEQUENCE</scope>
</reference>
<organism evidence="1">
    <name type="scientific">Albugo laibachii Nc14</name>
    <dbReference type="NCBI Taxonomy" id="890382"/>
    <lineage>
        <taxon>Eukaryota</taxon>
        <taxon>Sar</taxon>
        <taxon>Stramenopiles</taxon>
        <taxon>Oomycota</taxon>
        <taxon>Peronosporomycetes</taxon>
        <taxon>Albuginales</taxon>
        <taxon>Albuginaceae</taxon>
        <taxon>Albugo</taxon>
    </lineage>
</organism>